<dbReference type="InterPro" id="IPR007710">
    <property type="entry name" value="Nucleoside_deoxyribTrfase"/>
</dbReference>
<keyword evidence="2" id="KW-1185">Reference proteome</keyword>
<dbReference type="Proteomes" id="UP000580891">
    <property type="component" value="Unassembled WGS sequence"/>
</dbReference>
<gene>
    <name evidence="1" type="ORF">HNQ85_003241</name>
</gene>
<dbReference type="RefSeq" id="WP_181538670.1">
    <property type="nucleotide sequence ID" value="NZ_JACDUU010000010.1"/>
</dbReference>
<comment type="caution">
    <text evidence="1">The sequence shown here is derived from an EMBL/GenBank/DDBJ whole genome shotgun (WGS) entry which is preliminary data.</text>
</comment>
<proteinExistence type="predicted"/>
<reference evidence="1 2" key="1">
    <citation type="submission" date="2020-07" db="EMBL/GenBank/DDBJ databases">
        <title>Genomic Encyclopedia of Type Strains, Phase IV (KMG-IV): sequencing the most valuable type-strain genomes for metagenomic binning, comparative biology and taxonomic classification.</title>
        <authorList>
            <person name="Goeker M."/>
        </authorList>
    </citation>
    <scope>NUCLEOTIDE SEQUENCE [LARGE SCALE GENOMIC DNA]</scope>
    <source>
        <strain evidence="1 2">DSM 25220</strain>
    </source>
</reference>
<dbReference type="Gene3D" id="3.40.50.450">
    <property type="match status" value="1"/>
</dbReference>
<evidence type="ECO:0000313" key="1">
    <source>
        <dbReference type="EMBL" id="MBA2872926.1"/>
    </source>
</evidence>
<dbReference type="SUPFAM" id="SSF52309">
    <property type="entry name" value="N-(deoxy)ribosyltransferase-like"/>
    <property type="match status" value="1"/>
</dbReference>
<dbReference type="Pfam" id="PF05014">
    <property type="entry name" value="Nuc_deoxyrib_tr"/>
    <property type="match status" value="1"/>
</dbReference>
<dbReference type="AlphaFoldDB" id="A0A7V9Z2P0"/>
<dbReference type="EMBL" id="JACDUU010000010">
    <property type="protein sequence ID" value="MBA2872926.1"/>
    <property type="molecule type" value="Genomic_DNA"/>
</dbReference>
<keyword evidence="1" id="KW-0808">Transferase</keyword>
<protein>
    <submittedName>
        <fullName evidence="1">Nucleoside 2-deoxyribosyltransferase</fullName>
    </submittedName>
</protein>
<sequence>MKFYIASSFANKEAVRALASFLIKEGFTQTYDWTKNERAVTLEDLARIGEEEKNAVISADFFILLLPGGKGSHVELGIALALGKRIYIYSPEDEVNDFATATTFYHVSNVKRFTGSIEEFVEKLISYEKVNEVYENQ</sequence>
<organism evidence="1 2">
    <name type="scientific">[Anoxybacillus] calidus</name>
    <dbReference type="NCBI Taxonomy" id="575178"/>
    <lineage>
        <taxon>Bacteria</taxon>
        <taxon>Bacillati</taxon>
        <taxon>Bacillota</taxon>
        <taxon>Bacilli</taxon>
        <taxon>Bacillales</taxon>
        <taxon>Anoxybacillaceae</taxon>
        <taxon>Paranoxybacillus</taxon>
    </lineage>
</organism>
<name>A0A7V9Z2P0_9BACL</name>
<dbReference type="GO" id="GO:0016740">
    <property type="term" value="F:transferase activity"/>
    <property type="evidence" value="ECO:0007669"/>
    <property type="project" value="UniProtKB-KW"/>
</dbReference>
<accession>A0A7V9Z2P0</accession>
<evidence type="ECO:0000313" key="2">
    <source>
        <dbReference type="Proteomes" id="UP000580891"/>
    </source>
</evidence>